<sequence length="162" mass="18617">MEMLPTRLSKPEARTESISMVYNHKLLELPMGDLYRRLQQQSQLSDALHELLQWLNNWMPVQLVAYWNPRLGPFLLALKQPTTLDPAQIQGVEQLFHSPNPRLNHWRQAGLNYHLWSNAPLPSLCRLLLVEPHGAMSVEDSNRLLKTLGEALSTSIKQHQAV</sequence>
<dbReference type="OrthoDB" id="7643467at2"/>
<dbReference type="RefSeq" id="WP_011713325.1">
    <property type="nucleotide sequence ID" value="NC_008576.1"/>
</dbReference>
<reference evidence="1 2" key="2">
    <citation type="journal article" date="2012" name="Int. J. Syst. Evol. Microbiol.">
        <title>Magnetococcus marinus gen. nov., sp. nov., a marine, magnetotactic bacterium that represents a novel lineage (Magnetococcaceae fam. nov.; Magnetococcales ord. nov.) at the base of the Alphaproteobacteria.</title>
        <authorList>
            <person name="Bazylinski D.A."/>
            <person name="Williams T.J."/>
            <person name="Lefevre C.T."/>
            <person name="Berg R.J."/>
            <person name="Zhang C.L."/>
            <person name="Bowser S.S."/>
            <person name="Dean A.J."/>
            <person name="Beveridge T.J."/>
        </authorList>
    </citation>
    <scope>NUCLEOTIDE SEQUENCE [LARGE SCALE GENOMIC DNA]</scope>
    <source>
        <strain evidence="2">ATCC BAA-1437 / JCM 17883 / MC-1</strain>
    </source>
</reference>
<dbReference type="HOGENOM" id="CLU_1633405_0_0_5"/>
<keyword evidence="2" id="KW-1185">Reference proteome</keyword>
<evidence type="ECO:0000313" key="1">
    <source>
        <dbReference type="EMBL" id="ABK44177.1"/>
    </source>
</evidence>
<gene>
    <name evidence="1" type="ordered locus">Mmc1_1668</name>
</gene>
<dbReference type="AlphaFoldDB" id="A0L884"/>
<evidence type="ECO:0000313" key="2">
    <source>
        <dbReference type="Proteomes" id="UP000002586"/>
    </source>
</evidence>
<reference evidence="2" key="1">
    <citation type="journal article" date="2009" name="Appl. Environ. Microbiol.">
        <title>Complete genome sequence of the chemolithoautotrophic marine magnetotactic coccus strain MC-1.</title>
        <authorList>
            <person name="Schubbe S."/>
            <person name="Williams T.J."/>
            <person name="Xie G."/>
            <person name="Kiss H.E."/>
            <person name="Brettin T.S."/>
            <person name="Martinez D."/>
            <person name="Ross C.A."/>
            <person name="Schuler D."/>
            <person name="Cox B.L."/>
            <person name="Nealson K.H."/>
            <person name="Bazylinski D.A."/>
        </authorList>
    </citation>
    <scope>NUCLEOTIDE SEQUENCE [LARGE SCALE GENOMIC DNA]</scope>
    <source>
        <strain evidence="2">ATCC BAA-1437 / JCM 17883 / MC-1</strain>
    </source>
</reference>
<protein>
    <submittedName>
        <fullName evidence="1">Uncharacterized protein</fullName>
    </submittedName>
</protein>
<organism evidence="1 2">
    <name type="scientific">Magnetococcus marinus (strain ATCC BAA-1437 / JCM 17883 / MC-1)</name>
    <dbReference type="NCBI Taxonomy" id="156889"/>
    <lineage>
        <taxon>Bacteria</taxon>
        <taxon>Pseudomonadati</taxon>
        <taxon>Pseudomonadota</taxon>
        <taxon>Magnetococcia</taxon>
        <taxon>Magnetococcales</taxon>
        <taxon>Magnetococcaceae</taxon>
        <taxon>Magnetococcus</taxon>
    </lineage>
</organism>
<name>A0L884_MAGMM</name>
<dbReference type="Proteomes" id="UP000002586">
    <property type="component" value="Chromosome"/>
</dbReference>
<accession>A0L884</accession>
<dbReference type="KEGG" id="mgm:Mmc1_1668"/>
<dbReference type="EMBL" id="CP000471">
    <property type="protein sequence ID" value="ABK44177.1"/>
    <property type="molecule type" value="Genomic_DNA"/>
</dbReference>
<proteinExistence type="predicted"/>